<dbReference type="Proteomes" id="UP001162480">
    <property type="component" value="Chromosome 10"/>
</dbReference>
<feature type="domain" description="Sushi" evidence="6">
    <location>
        <begin position="3376"/>
        <end position="3429"/>
    </location>
</feature>
<feature type="domain" description="Sushi" evidence="6">
    <location>
        <begin position="2036"/>
        <end position="2089"/>
    </location>
</feature>
<feature type="domain" description="Sushi" evidence="6">
    <location>
        <begin position="191"/>
        <end position="244"/>
    </location>
</feature>
<feature type="domain" description="Apple" evidence="7">
    <location>
        <begin position="659"/>
        <end position="740"/>
    </location>
</feature>
<feature type="domain" description="Sushi" evidence="6">
    <location>
        <begin position="2521"/>
        <end position="2574"/>
    </location>
</feature>
<feature type="domain" description="Sushi" evidence="6">
    <location>
        <begin position="4315"/>
        <end position="4368"/>
    </location>
</feature>
<reference evidence="8" key="1">
    <citation type="submission" date="2023-08" db="EMBL/GenBank/DDBJ databases">
        <authorList>
            <person name="Alioto T."/>
            <person name="Alioto T."/>
            <person name="Gomez Garrido J."/>
        </authorList>
    </citation>
    <scope>NUCLEOTIDE SEQUENCE</scope>
</reference>
<feature type="domain" description="Sushi" evidence="6">
    <location>
        <begin position="3220"/>
        <end position="3273"/>
    </location>
</feature>
<feature type="domain" description="Apple" evidence="7">
    <location>
        <begin position="2359"/>
        <end position="2439"/>
    </location>
</feature>
<feature type="domain" description="Apple" evidence="7">
    <location>
        <begin position="2440"/>
        <end position="2516"/>
    </location>
</feature>
<feature type="domain" description="Apple" evidence="7">
    <location>
        <begin position="1660"/>
        <end position="1740"/>
    </location>
</feature>
<dbReference type="CDD" id="cd00033">
    <property type="entry name" value="CCP"/>
    <property type="match status" value="15"/>
</dbReference>
<feature type="domain" description="Sushi" evidence="6">
    <location>
        <begin position="1349"/>
        <end position="1402"/>
    </location>
</feature>
<feature type="domain" description="Apple" evidence="7">
    <location>
        <begin position="3271"/>
        <end position="3371"/>
    </location>
</feature>
<dbReference type="SMART" id="SM00473">
    <property type="entry name" value="PAN_AP"/>
    <property type="match status" value="31"/>
</dbReference>
<evidence type="ECO:0000259" key="6">
    <source>
        <dbReference type="PROSITE" id="PS50923"/>
    </source>
</evidence>
<evidence type="ECO:0000256" key="1">
    <source>
        <dbReference type="ARBA" id="ARBA00022659"/>
    </source>
</evidence>
<protein>
    <submittedName>
        <fullName evidence="8">von Willebrand factor type A, EGF and pentraxin domain-containing 1-like</fullName>
    </submittedName>
</protein>
<keyword evidence="1 5" id="KW-0768">Sushi</keyword>
<feature type="domain" description="Apple" evidence="7">
    <location>
        <begin position="1874"/>
        <end position="1954"/>
    </location>
</feature>
<feature type="domain" description="Sushi" evidence="6">
    <location>
        <begin position="1609"/>
        <end position="1662"/>
    </location>
</feature>
<dbReference type="EMBL" id="OX597823">
    <property type="protein sequence ID" value="CAI9728790.1"/>
    <property type="molecule type" value="Genomic_DNA"/>
</dbReference>
<feature type="domain" description="Apple" evidence="7">
    <location>
        <begin position="1030"/>
        <end position="1110"/>
    </location>
</feature>
<dbReference type="PROSITE" id="PS50948">
    <property type="entry name" value="PAN"/>
    <property type="match status" value="22"/>
</dbReference>
<dbReference type="InterPro" id="IPR000436">
    <property type="entry name" value="Sushi_SCR_CCP_dom"/>
</dbReference>
<feature type="domain" description="Sushi" evidence="6">
    <location>
        <begin position="608"/>
        <end position="661"/>
    </location>
</feature>
<proteinExistence type="predicted"/>
<dbReference type="InterPro" id="IPR035976">
    <property type="entry name" value="Sushi/SCR/CCP_sf"/>
</dbReference>
<feature type="domain" description="Sushi" evidence="6">
    <location>
        <begin position="77"/>
        <end position="130"/>
    </location>
</feature>
<feature type="domain" description="Apple" evidence="7">
    <location>
        <begin position="4046"/>
        <end position="4125"/>
    </location>
</feature>
<comment type="caution">
    <text evidence="5">Lacks conserved residue(s) required for the propagation of feature annotation.</text>
</comment>
<feature type="domain" description="Sushi" evidence="6">
    <location>
        <begin position="3163"/>
        <end position="3216"/>
    </location>
</feature>
<dbReference type="SUPFAM" id="SSF57535">
    <property type="entry name" value="Complement control module/SCR domain"/>
    <property type="match status" value="25"/>
</dbReference>
<dbReference type="SMART" id="SM00032">
    <property type="entry name" value="CCP"/>
    <property type="match status" value="29"/>
</dbReference>
<feature type="domain" description="Sushi" evidence="6">
    <location>
        <begin position="3667"/>
        <end position="3720"/>
    </location>
</feature>
<keyword evidence="9" id="KW-1185">Reference proteome</keyword>
<gene>
    <name evidence="8" type="ORF">OCTVUL_1B018477</name>
</gene>
<dbReference type="Pfam" id="PF14295">
    <property type="entry name" value="PAN_4"/>
    <property type="match status" value="6"/>
</dbReference>
<organism evidence="8 9">
    <name type="scientific">Octopus vulgaris</name>
    <name type="common">Common octopus</name>
    <dbReference type="NCBI Taxonomy" id="6645"/>
    <lineage>
        <taxon>Eukaryota</taxon>
        <taxon>Metazoa</taxon>
        <taxon>Spiralia</taxon>
        <taxon>Lophotrochozoa</taxon>
        <taxon>Mollusca</taxon>
        <taxon>Cephalopoda</taxon>
        <taxon>Coleoidea</taxon>
        <taxon>Octopodiformes</taxon>
        <taxon>Octopoda</taxon>
        <taxon>Incirrata</taxon>
        <taxon>Octopodidae</taxon>
        <taxon>Octopus</taxon>
    </lineage>
</organism>
<sequence length="4470" mass="502565">MLKKVSIPKQDVYEQLKNVDVNKCNKTCLLSLECNSYQYNEKAKSCFLSNVTHFTGKLEPNNGESDVYIINPVYTEIDCGTPKDISGTFKVYKSTAYKAEVTYICPDGEFLKSVCEKDDKWTFVASTCEAYEKINCGIPKDVVGAMMSYEKTIYKSEVTYICPKGVKLKSACGKDKKWTPVASTCKVFAVIDCGPPKDIIGASKAYNTTTYKSEVIYTCPGKHKLKSICKENNKWTAVVSHCKASQIHFVKIKDAALKVFGKTLLDKGNVTTEVCARKCLSDENCLSFEITKKRGKCYLSKEAADFSRKITDDDILKFKSTSIPGHDTFERVDNVSLKECDHACHQTLGCTSYEYNEKHKLCDRSNVTHMTHELKPNIWGWDTYIINPDYQKIECGLPKDINGTSKSFKTTTYKSEVIYTCRKGEQVKSTCGKDGNWSTVTETCKDIQIYFMKVKDAVLDVSGKTLWSKKPVTADACAKQCLSDKDCLSFELNKKSGLCYLSKQTAASSKKIKSDKSSDYYQRIKPSNKTVSFKRVVTDGQNNIGQLKKVELKDCELACHLYQGCRSYGYNDKAKTCGLSNITHLTSELKPTYENWDIYLINPVFSIVDCGPPKDIAGASKSYNTTTYNSEVIYTCPGGEKLKSVCKEDNKWIPSLSECKVTEIYFVKVKDAILDVSGKILWPKKNVTAEACKKKCLSDKTCLSFEMNKEKRQCHLLKGSAASNKKLKSAKDTDYYQRVKSNDENSMLKQVSIPMKDTVGQHTNKTLMECDEACYQYQGCNSYQYNEKNKACVLSKITQLTHELKPNSNNWDTYIVNPDFAQINCGTPKDMANASKSYKSTTYKSEVTYTCPKGEKLKSTCRKDNKWTPVASACKDSQIHFVKVKNAALDVTVKTLWTDTPLKLKKVSVPQKDTLQQLKQKTLTECNEACQQYEGCNSYEYNEKDKLCGLSNVTQLTSELKPNIGNWDVYLTSPVFSKVDCGPPKDITGASKSYKTTTYKSKVIYTCPEGEKLKSICEDDNKWTPVASSCKVTVMHFVKVTDAILDVAGKSLVEENVTTDACAEKCLSDPNCLAFEITKRGGKCYLTNKTAASTKKVKSDKSRDYYQRIEPKDEILKFKSAMIPGEDTFERVTNVSLKECAQACHQNPKCNSYEYQEKSKFCDQSNVTHLSHDLQPSKWGWDVYIVNPGFSQIDCGPPKEVDGSVKSFNSTLYKSEVTYTCPKGEKLKSMCEKNNEWTPVVSSCKDAQIHFVKIKDAALDETGKTLWTDKPLQIKKVSIPEKDNIGSLMNVNLKTCNEACLQYPECNSYGYNEKEKLCYLSNVTQLTAELKPNNGGWDVYIIKPVIRIIDCGPPKDIATTSKSYNSTTYKSEVIYTCPRGEKLKSVCEKDNEWAPLSSSCKVFSKIDCGSPKDVVGALKLYNTTTYESEVIYTCSNGEQLKSECEKDSKWTPVPSVCEEDIDNASKSYKTTTYKSEVTYTCPKGERLKSTCEKGNKWTPVATACKDVQIHFVKVKNAALDVTVKTLWTDTPLKLKKVSIPQKDTLQQLKQKTLTECNEACQQYEGCNSYEYNDQDNLCGLSDVTQLTSELKPDNRNWDVYLMSPVFSKVDCGPPKDIASASKSYKSTTYKSQVIYTCPEGETLKSRCEDDNKWTPVPSTCKVAERHFVKVVGGILDVSGKTLVKKNATVDVCGEKCLSEPNCLAFEITKRGGNCYLTNETAASTKKMKSDKSRDYYQRINPNDEIIKFKNTMIPGEDTFERVNNVSLKKCAQACNQNPKCNSYEYHEKHKFCDQSNVTHLSHELQPSKWGWDVYIINPDYSQIECGPPKEIVGSVKSYNSTMYKSEVTYTCPKGEKMKSMCEKNNEWTPVVSSCYDAAIYFVKVNDASLDVTGKILSKNAVTADACAERCLSDKNCLSFEMSKGNGKCYLLKQTAASSKKIKTDKSRDYYQRVKSDKPLQIKKVSIQEKDNIGRLRNVNLKTCNEACHQYPGCNSYQYNEKAKFCDLSNATHLTGNFKPNNGSWDVHIINPVLTIIDCGPPKDIFGASKSYSTTTYKSEVIYTCQRGEKLKSECKKDSEWAPLSSGCKAVESLFLKVNNAILDVSGKILWPKKNVTAEACKKKCLSDKNCLSFEINKEKGQCYLSKESAAYSKEFKSAKDRDYYQRVKPNNEHFKLKKVSIPVVGILGQYKNKTLKECNEECYRYDGCNSYQYEEENKLCVLSNVTQSTDKLKPSKKKVDVYITNPVYSKVDCGSPKDVVDAFKLYNTTTYQSEVIYTCSNGEQLKSECEKDSKWTPVASVCNDYAQINCGTPKDIDTASKSYKTTTYKSEVTYTCPKGEKLKSTCEKGNKWTPVATACKDVQIHFVKVKNATLDVTVKTLWSKKKVTTDACAEKCFSDKTCASFEIEKTSGLCYLSKQTATSSKIKTDQSRDYYQRVKSDTPLKLKKVSIPQKNTLQQLKQKTLTECNEACQQYEGCNSYEYNDQDKLCGLSDVTQLTSELKPDDGNWDVYLMSPVFSKVDCGPPKDIASASKSYKSTTYKSKVIYTCPEGETLKSRCEDDNKWTPVPSTCKVAELHFAKVADAILDVSGKTLVKKNITADACGERCLSEPNCIAFEITKRGGNCYLASETADSTKKMKSDKSRDYYQRIKPKDEIIKFKSTMIPGEDTFERVDNVSLKECAQACHHNPKCNSYEYHEKHKFCDQSNVTHLSHDLQPSKWGWDVYIINPDYSQIECGPPKEIVGSVKSYNSTLYKSEVTYTCPKGEKLKSMCEKDNEWTPVVSSCNDSAIHFVKVNDASLDVTGKILSKNAVTADACAERCLSDENCLSFEMSKGNADKPLQIKKVSIQEKDTIGRLRNVKLKTCNEACHQYPGCNSYQYNEKAKFCDLSNATELTGNFKPNNGSWDVHIINPVLTIIDCGPPKDIFGASKSYITTTYKSEVIYTCPRGEKLKSECKKDSEWAPLSSGCKEEKEEAILIPGTFTNAGKRVEFIKATQGPAVESLFLKIDDAILDVSGKILWPKKNATAEACKTKCLSDIDCLSFEINEGSGQCYLSKESAAHSNKLKSAKGTDYYQREHSNNEHFMLKKVSIPVGDILGQHKNKTLKECNEKCYRYHGCNSYQYSEENKLCVLSNVTQSTDKLKPSKKKVDVYITNPVFSNINCGSPKDVAGAFKLYNSTTYQSEVIYTCSDGEQLKSECEKDNKWTPVASVCNEYAQINCGTPKDIANALKSYKTSSYKAEVTYTCPKGEKLKSTCEKDNKWTPIPSACKDVQIHFVKVKNAALDVTGKTLWTDKPLKLKKVNLPKTVILKQLKDKSLNECNEACQQYEGCNSYEYNDQDKLCGLSNVTQLTSELKPNTGNWDVYIINPVFKIVDCGPPKDITGASKSYKSTTYKSKVIYTCPEGEKLRSICAEDDKWTPVASSCKAKEDIVTFKKTLIRGEDSFERLTDVSLMECAKACNLNPSCNSYEYNEKFKLCDRSNVTHLTHDLQPSRGNWDVYIRNPDFVLIDCGTPREVSGSLKSYNSTNYKSEATYTCPNGEQVKSVCEKDNKWTSVPFSCKDSQIHFVKIKDAALDETGKTLWTDKPLQIKRVSILEKETFGRLMNVNLKTCNEACFQYPDCNSYEYNEKDKLCDLSRVTRLTDQFKPNYGVWDSYTITPVYMKIDCGPPKDIADTSKSYNTTTYNSEVTYTCPGGEKFKSICKEDDKWTPVVTNCKVYIQIDCETPKDIVGTSKSYKNTTYKSEVTYICQGGEQLKSICEKDNKWTPVKSKCKAFEDIDCGNPKDIAGAAMSYKTTTYKSEVTYTCPKGEQLKSVCEKNNKWTPIASTCKDTQMHFVKVENAILNVMGKVLWNKENVTADACAEKCFSDKSCLSFELIKSSGKCYLSKQTAASTEKLKSDKSTDYYQRIVSDKPLKLRKISLPPKTALIQLQDKTVAECNKACYQYQQCNSYEYHEKSKSCVLSNVDQLTGDLKPNVGNWDVYITSPVFTKVDCGPPTQVVGAEKSYTTSTYKSEVTYTCPEGIMFTSVCKEDNKWSPVVSSCKANDPIFSFKRCSIKGQDVFERLNNVTLKECEQACRNTPECHSFEYQEQYNFCDRSNATHLTHQLQPSAWGWNLYIINPVYSKIDCGPPKDVVVGAEKSYKTTTYKSEANYICPNGERLKSICEKDKKWTPVAPSCKVAQIYFVKIKGAALDVSGKILWKQHVSVDACAKKCFSDKNCLAFEINKKTNGEPFVLLNVTLPEKNQIGRLKNMNLKKCKEACYVYPVCNAFQYNKKAKFCDLSNVTQLTEGLRPSSVTWDVYIIYPIFSITDCGPPKDINGTIKSYNTTAYKSEVSYTCPDGEKLRSYCKENSKWAPLKSACKASQIHFIKIKYAFLDITGKTLLEKENVTAETCAEKCLSDNTCLSFEITQEICTIINCGPPKDVVGAVKSYGTTTYKSTVTYTCPNGEQLKNETGTVDKGNLYK</sequence>
<feature type="domain" description="Apple" evidence="7">
    <location>
        <begin position="1244"/>
        <end position="1344"/>
    </location>
</feature>
<feature type="domain" description="Sushi" evidence="6">
    <location>
        <begin position="3781"/>
        <end position="3834"/>
    </location>
</feature>
<feature type="domain" description="Sushi" evidence="6">
    <location>
        <begin position="1823"/>
        <end position="1876"/>
    </location>
</feature>
<feature type="domain" description="Apple" evidence="7">
    <location>
        <begin position="874"/>
        <end position="974"/>
    </location>
</feature>
<feature type="domain" description="Sushi" evidence="6">
    <location>
        <begin position="823"/>
        <end position="876"/>
    </location>
</feature>
<keyword evidence="3" id="KW-1015">Disulfide bond</keyword>
<feature type="domain" description="Sushi" evidence="6">
    <location>
        <begin position="134"/>
        <end position="187"/>
    </location>
</feature>
<dbReference type="PANTHER" id="PTHR19325">
    <property type="entry name" value="COMPLEMENT COMPONENT-RELATED SUSHI DOMAIN-CONTAINING"/>
    <property type="match status" value="1"/>
</dbReference>
<evidence type="ECO:0000256" key="5">
    <source>
        <dbReference type="PROSITE-ProRule" id="PRU00302"/>
    </source>
</evidence>
<dbReference type="PANTHER" id="PTHR19325:SF575">
    <property type="entry name" value="LOCOMOTION-RELATED PROTEIN HIKARU GENKI"/>
    <property type="match status" value="1"/>
</dbReference>
<feature type="domain" description="Apple" evidence="7">
    <location>
        <begin position="2572"/>
        <end position="2652"/>
    </location>
</feature>
<evidence type="ECO:0000256" key="2">
    <source>
        <dbReference type="ARBA" id="ARBA00022737"/>
    </source>
</evidence>
<dbReference type="Gene3D" id="3.50.4.10">
    <property type="entry name" value="Hepatocyte Growth Factor"/>
    <property type="match status" value="22"/>
</dbReference>
<feature type="domain" description="Sushi" evidence="6">
    <location>
        <begin position="979"/>
        <end position="1032"/>
    </location>
</feature>
<dbReference type="Pfam" id="PF00024">
    <property type="entry name" value="PAN_1"/>
    <property type="match status" value="29"/>
</dbReference>
<name>A0AA36B6I0_OCTVU</name>
<keyword evidence="4" id="KW-0325">Glycoprotein</keyword>
<feature type="domain" description="Apple" evidence="7">
    <location>
        <begin position="3001"/>
        <end position="3080"/>
    </location>
</feature>
<dbReference type="InterPro" id="IPR003609">
    <property type="entry name" value="Pan_app"/>
</dbReference>
<feature type="domain" description="Sushi" evidence="6">
    <location>
        <begin position="2308"/>
        <end position="2361"/>
    </location>
</feature>
<feature type="domain" description="Sushi" evidence="6">
    <location>
        <begin position="2735"/>
        <end position="2788"/>
    </location>
</feature>
<dbReference type="Gene3D" id="2.10.70.10">
    <property type="entry name" value="Complement Module, domain 1"/>
    <property type="match status" value="13"/>
</dbReference>
<keyword evidence="2" id="KW-0677">Repeat</keyword>
<evidence type="ECO:0000313" key="8">
    <source>
        <dbReference type="EMBL" id="CAI9728790.1"/>
    </source>
</evidence>
<feature type="domain" description="Apple" evidence="7">
    <location>
        <begin position="3914"/>
        <end position="3990"/>
    </location>
</feature>
<feature type="domain" description="Apple" evidence="7">
    <location>
        <begin position="444"/>
        <end position="525"/>
    </location>
</feature>
<feature type="domain" description="Apple" evidence="7">
    <location>
        <begin position="2786"/>
        <end position="2870"/>
    </location>
</feature>
<feature type="domain" description="Sushi" evidence="6">
    <location>
        <begin position="2919"/>
        <end position="2972"/>
    </location>
</feature>
<feature type="domain" description="Sushi" evidence="6">
    <location>
        <begin position="1406"/>
        <end position="1459"/>
    </location>
</feature>
<feature type="domain" description="Apple" evidence="7">
    <location>
        <begin position="1"/>
        <end position="72"/>
    </location>
</feature>
<evidence type="ECO:0000256" key="4">
    <source>
        <dbReference type="ARBA" id="ARBA00023180"/>
    </source>
</evidence>
<feature type="domain" description="Apple" evidence="7">
    <location>
        <begin position="3427"/>
        <end position="3506"/>
    </location>
</feature>
<evidence type="ECO:0000256" key="3">
    <source>
        <dbReference type="ARBA" id="ARBA00023157"/>
    </source>
</evidence>
<feature type="domain" description="Sushi" evidence="6">
    <location>
        <begin position="1193"/>
        <end position="1246"/>
    </location>
</feature>
<dbReference type="PROSITE" id="PS50923">
    <property type="entry name" value="SUSHI"/>
    <property type="match status" value="28"/>
</dbReference>
<feature type="domain" description="Sushi" evidence="6">
    <location>
        <begin position="3995"/>
        <end position="4048"/>
    </location>
</feature>
<feature type="domain" description="Apple" evidence="7">
    <location>
        <begin position="242"/>
        <end position="323"/>
    </location>
</feature>
<feature type="domain" description="Sushi" evidence="6">
    <location>
        <begin position="2251"/>
        <end position="2304"/>
    </location>
</feature>
<feature type="domain" description="Apple" evidence="7">
    <location>
        <begin position="4366"/>
        <end position="4446"/>
    </location>
</feature>
<feature type="domain" description="Sushi" evidence="6">
    <location>
        <begin position="4130"/>
        <end position="4184"/>
    </location>
</feature>
<feature type="domain" description="Sushi" evidence="6">
    <location>
        <begin position="3724"/>
        <end position="3777"/>
    </location>
</feature>
<accession>A0AA36B6I0</accession>
<feature type="domain" description="Sushi" evidence="6">
    <location>
        <begin position="393"/>
        <end position="446"/>
    </location>
</feature>
<dbReference type="SUPFAM" id="SSF57414">
    <property type="entry name" value="Hairpin loop containing domain-like"/>
    <property type="match status" value="23"/>
</dbReference>
<evidence type="ECO:0000259" key="7">
    <source>
        <dbReference type="PROSITE" id="PS50948"/>
    </source>
</evidence>
<evidence type="ECO:0000313" key="9">
    <source>
        <dbReference type="Proteomes" id="UP001162480"/>
    </source>
</evidence>
<feature type="domain" description="Apple" evidence="7">
    <location>
        <begin position="1504"/>
        <end position="1604"/>
    </location>
</feature>
<dbReference type="InterPro" id="IPR050350">
    <property type="entry name" value="Compl-Cell_Adhes-Reg"/>
</dbReference>
<feature type="domain" description="Apple" evidence="7">
    <location>
        <begin position="2087"/>
        <end position="2168"/>
    </location>
</feature>
<feature type="domain" description="Sushi" evidence="6">
    <location>
        <begin position="3511"/>
        <end position="3564"/>
    </location>
</feature>
<feature type="domain" description="Apple" evidence="7">
    <location>
        <begin position="3832"/>
        <end position="3913"/>
    </location>
</feature>